<protein>
    <recommendedName>
        <fullName evidence="4">CopG family transcriptional regulator</fullName>
    </recommendedName>
</protein>
<dbReference type="Proteomes" id="UP001499841">
    <property type="component" value="Unassembled WGS sequence"/>
</dbReference>
<reference evidence="3" key="1">
    <citation type="journal article" date="2019" name="Int. J. Syst. Evol. Microbiol.">
        <title>The Global Catalogue of Microorganisms (GCM) 10K type strain sequencing project: providing services to taxonomists for standard genome sequencing and annotation.</title>
        <authorList>
            <consortium name="The Broad Institute Genomics Platform"/>
            <consortium name="The Broad Institute Genome Sequencing Center for Infectious Disease"/>
            <person name="Wu L."/>
            <person name="Ma J."/>
        </authorList>
    </citation>
    <scope>NUCLEOTIDE SEQUENCE [LARGE SCALE GENOMIC DNA]</scope>
    <source>
        <strain evidence="3">JCM 17459</strain>
    </source>
</reference>
<name>A0ABP6UR11_9MICO</name>
<evidence type="ECO:0008006" key="4">
    <source>
        <dbReference type="Google" id="ProtNLM"/>
    </source>
</evidence>
<feature type="region of interest" description="Disordered" evidence="1">
    <location>
        <begin position="75"/>
        <end position="99"/>
    </location>
</feature>
<accession>A0ABP6UR11</accession>
<dbReference type="EMBL" id="BAABBA010000049">
    <property type="protein sequence ID" value="GAA3513892.1"/>
    <property type="molecule type" value="Genomic_DNA"/>
</dbReference>
<sequence length="99" mass="10843">MVHDTPTRLPRLDNCYRQGEVMATTYPGGRPSKGPRKQLPARLPLDMATEIEDRATALEISVTEYLVRALGDHLASTPRPDNGQGALLPYNLEGLSKTA</sequence>
<gene>
    <name evidence="2" type="ORF">GCM10022262_41980</name>
</gene>
<keyword evidence="3" id="KW-1185">Reference proteome</keyword>
<evidence type="ECO:0000256" key="1">
    <source>
        <dbReference type="SAM" id="MobiDB-lite"/>
    </source>
</evidence>
<comment type="caution">
    <text evidence="2">The sequence shown here is derived from an EMBL/GenBank/DDBJ whole genome shotgun (WGS) entry which is preliminary data.</text>
</comment>
<proteinExistence type="predicted"/>
<evidence type="ECO:0000313" key="3">
    <source>
        <dbReference type="Proteomes" id="UP001499841"/>
    </source>
</evidence>
<evidence type="ECO:0000313" key="2">
    <source>
        <dbReference type="EMBL" id="GAA3513892.1"/>
    </source>
</evidence>
<organism evidence="2 3">
    <name type="scientific">Georgenia daeguensis</name>
    <dbReference type="NCBI Taxonomy" id="908355"/>
    <lineage>
        <taxon>Bacteria</taxon>
        <taxon>Bacillati</taxon>
        <taxon>Actinomycetota</taxon>
        <taxon>Actinomycetes</taxon>
        <taxon>Micrococcales</taxon>
        <taxon>Bogoriellaceae</taxon>
        <taxon>Georgenia</taxon>
    </lineage>
</organism>